<dbReference type="PANTHER" id="PTHR11795:SF442">
    <property type="entry name" value="ABC TRANSPORTER ATP-BINDING PROTEIN"/>
    <property type="match status" value="1"/>
</dbReference>
<accession>A0A7C1G698</accession>
<keyword evidence="4" id="KW-0812">Transmembrane</keyword>
<comment type="caution">
    <text evidence="9">The sequence shown here is derived from an EMBL/GenBank/DDBJ whole genome shotgun (WGS) entry which is preliminary data.</text>
</comment>
<name>A0A7C1G698_THERO</name>
<reference evidence="9" key="1">
    <citation type="journal article" date="2020" name="mSystems">
        <title>Genome- and Community-Level Interaction Insights into Carbon Utilization and Element Cycling Functions of Hydrothermarchaeota in Hydrothermal Sediment.</title>
        <authorList>
            <person name="Zhou Z."/>
            <person name="Liu Y."/>
            <person name="Xu W."/>
            <person name="Pan J."/>
            <person name="Luo Z.H."/>
            <person name="Li M."/>
        </authorList>
    </citation>
    <scope>NUCLEOTIDE SEQUENCE [LARGE SCALE GENOMIC DNA]</scope>
    <source>
        <strain evidence="9">SpSt-222</strain>
    </source>
</reference>
<keyword evidence="6" id="KW-1133">Transmembrane helix</keyword>
<evidence type="ECO:0000256" key="4">
    <source>
        <dbReference type="ARBA" id="ARBA00022692"/>
    </source>
</evidence>
<evidence type="ECO:0000256" key="7">
    <source>
        <dbReference type="ARBA" id="ARBA00023136"/>
    </source>
</evidence>
<dbReference type="GO" id="GO:0006865">
    <property type="term" value="P:amino acid transport"/>
    <property type="evidence" value="ECO:0007669"/>
    <property type="project" value="UniProtKB-KW"/>
</dbReference>
<dbReference type="AlphaFoldDB" id="A0A7C1G698"/>
<gene>
    <name evidence="9" type="ORF">ENP47_12155</name>
</gene>
<sequence length="289" mass="30557">MSWPQFVTVTLNGLTLAALYFIVAIGFTLIFGVLRVVNLAHGSLYLFGGYFGWSVADRTGSWVLGAVAALFVTSLAGLLLQLGLLRRIHGQELREALVTIGVSIVAADLMLARWGGFTYDFSPPEVITGGLRIPLLDIGYPRYRLFVLAFAIALGLILWFVLARTRLGITVRAAIDDRDMVAAVGIDVQRLFALMFAVGAGLAGLAGVIGGSVLSISSGEDARYLLASLIVVIVGGMGSLPGTAVAAVLVALVEQYSLALFPTYAAIVSFLLMVVVLALRPQGLFGRPA</sequence>
<organism evidence="9">
    <name type="scientific">Thermomicrobium roseum</name>
    <dbReference type="NCBI Taxonomy" id="500"/>
    <lineage>
        <taxon>Bacteria</taxon>
        <taxon>Pseudomonadati</taxon>
        <taxon>Thermomicrobiota</taxon>
        <taxon>Thermomicrobia</taxon>
        <taxon>Thermomicrobiales</taxon>
        <taxon>Thermomicrobiaceae</taxon>
        <taxon>Thermomicrobium</taxon>
    </lineage>
</organism>
<evidence type="ECO:0000256" key="8">
    <source>
        <dbReference type="ARBA" id="ARBA00037998"/>
    </source>
</evidence>
<dbReference type="CDD" id="cd06582">
    <property type="entry name" value="TM_PBP1_LivH_like"/>
    <property type="match status" value="1"/>
</dbReference>
<dbReference type="InterPro" id="IPR052157">
    <property type="entry name" value="BCAA_transport_permease"/>
</dbReference>
<dbReference type="Pfam" id="PF02653">
    <property type="entry name" value="BPD_transp_2"/>
    <property type="match status" value="1"/>
</dbReference>
<keyword evidence="7" id="KW-0472">Membrane</keyword>
<keyword evidence="3" id="KW-1003">Cell membrane</keyword>
<dbReference type="PANTHER" id="PTHR11795">
    <property type="entry name" value="BRANCHED-CHAIN AMINO ACID TRANSPORT SYSTEM PERMEASE PROTEIN LIVH"/>
    <property type="match status" value="1"/>
</dbReference>
<proteinExistence type="inferred from homology"/>
<keyword evidence="2" id="KW-0813">Transport</keyword>
<keyword evidence="5" id="KW-0029">Amino-acid transport</keyword>
<evidence type="ECO:0000256" key="6">
    <source>
        <dbReference type="ARBA" id="ARBA00022989"/>
    </source>
</evidence>
<protein>
    <submittedName>
        <fullName evidence="9">Branched-chain amino acid ABC transporter permease</fullName>
    </submittedName>
</protein>
<evidence type="ECO:0000256" key="1">
    <source>
        <dbReference type="ARBA" id="ARBA00004651"/>
    </source>
</evidence>
<dbReference type="GO" id="GO:0005886">
    <property type="term" value="C:plasma membrane"/>
    <property type="evidence" value="ECO:0007669"/>
    <property type="project" value="UniProtKB-SubCell"/>
</dbReference>
<comment type="similarity">
    <text evidence="8">Belongs to the binding-protein-dependent transport system permease family. LivHM subfamily.</text>
</comment>
<dbReference type="InterPro" id="IPR001851">
    <property type="entry name" value="ABC_transp_permease"/>
</dbReference>
<evidence type="ECO:0000256" key="2">
    <source>
        <dbReference type="ARBA" id="ARBA00022448"/>
    </source>
</evidence>
<evidence type="ECO:0000313" key="9">
    <source>
        <dbReference type="EMBL" id="HEF66330.1"/>
    </source>
</evidence>
<comment type="subcellular location">
    <subcellularLocation>
        <location evidence="1">Cell membrane</location>
        <topology evidence="1">Multi-pass membrane protein</topology>
    </subcellularLocation>
</comment>
<dbReference type="GO" id="GO:0022857">
    <property type="term" value="F:transmembrane transporter activity"/>
    <property type="evidence" value="ECO:0007669"/>
    <property type="project" value="InterPro"/>
</dbReference>
<evidence type="ECO:0000256" key="3">
    <source>
        <dbReference type="ARBA" id="ARBA00022475"/>
    </source>
</evidence>
<dbReference type="EMBL" id="DSJL01000011">
    <property type="protein sequence ID" value="HEF66330.1"/>
    <property type="molecule type" value="Genomic_DNA"/>
</dbReference>
<evidence type="ECO:0000256" key="5">
    <source>
        <dbReference type="ARBA" id="ARBA00022970"/>
    </source>
</evidence>